<protein>
    <submittedName>
        <fullName evidence="2">Uncharacterized protein</fullName>
    </submittedName>
</protein>
<sequence>MLDRTGGYEVTGTIRGAAAIFVIGALLAGCAEENASEVAGQATETNPLEETVAEQEQKIKELEEQLVILQETIHSQEIDLQYAKDEAAIYRGQVEGLVADMSDSEQTAFAKSQWTYELTVNGEAVPAEGEVKLDDSQVEVAIVQKQAPYTVLPQEIFSTGKISGQFHEHVKPLGQKPDDVIMTDGTVNTGVIYTFSDVPEGEAITISVTEELKGRVDLNTDQLRISVNGD</sequence>
<accession>A0A1Q2KYV4</accession>
<keyword evidence="1" id="KW-0175">Coiled coil</keyword>
<dbReference type="Proteomes" id="UP000188184">
    <property type="component" value="Chromosome"/>
</dbReference>
<dbReference type="KEGG" id="pmar:B0X71_09525"/>
<dbReference type="PROSITE" id="PS51257">
    <property type="entry name" value="PROKAR_LIPOPROTEIN"/>
    <property type="match status" value="1"/>
</dbReference>
<evidence type="ECO:0000313" key="3">
    <source>
        <dbReference type="Proteomes" id="UP000188184"/>
    </source>
</evidence>
<dbReference type="RefSeq" id="WP_077589183.1">
    <property type="nucleotide sequence ID" value="NZ_CP019640.1"/>
</dbReference>
<evidence type="ECO:0000313" key="2">
    <source>
        <dbReference type="EMBL" id="AQQ53294.1"/>
    </source>
</evidence>
<keyword evidence="3" id="KW-1185">Reference proteome</keyword>
<organism evidence="2 3">
    <name type="scientific">Planococcus lenghuensis</name>
    <dbReference type="NCBI Taxonomy" id="2213202"/>
    <lineage>
        <taxon>Bacteria</taxon>
        <taxon>Bacillati</taxon>
        <taxon>Bacillota</taxon>
        <taxon>Bacilli</taxon>
        <taxon>Bacillales</taxon>
        <taxon>Caryophanaceae</taxon>
        <taxon>Planococcus</taxon>
    </lineage>
</organism>
<evidence type="ECO:0000256" key="1">
    <source>
        <dbReference type="SAM" id="Coils"/>
    </source>
</evidence>
<proteinExistence type="predicted"/>
<dbReference type="AlphaFoldDB" id="A0A1Q2KYV4"/>
<reference evidence="2 3" key="1">
    <citation type="submission" date="2017-02" db="EMBL/GenBank/DDBJ databases">
        <title>The complete genomic sequence of a novel cold adapted crude oil-degrading bacterium Planococcus qaidamina Y42.</title>
        <authorList>
            <person name="Yang R."/>
        </authorList>
    </citation>
    <scope>NUCLEOTIDE SEQUENCE [LARGE SCALE GENOMIC DNA]</scope>
    <source>
        <strain evidence="2 3">Y42</strain>
    </source>
</reference>
<feature type="coiled-coil region" evidence="1">
    <location>
        <begin position="45"/>
        <end position="79"/>
    </location>
</feature>
<dbReference type="EMBL" id="CP019640">
    <property type="protein sequence ID" value="AQQ53294.1"/>
    <property type="molecule type" value="Genomic_DNA"/>
</dbReference>
<gene>
    <name evidence="2" type="ORF">B0X71_09525</name>
</gene>
<dbReference type="OrthoDB" id="2455481at2"/>
<name>A0A1Q2KYV4_9BACL</name>